<gene>
    <name evidence="2" type="ORF">CBP31_06320</name>
</gene>
<dbReference type="Proteomes" id="UP000243937">
    <property type="component" value="Chromosome"/>
</dbReference>
<proteinExistence type="predicted"/>
<protein>
    <submittedName>
        <fullName evidence="2">Uncharacterized protein</fullName>
    </submittedName>
</protein>
<dbReference type="EMBL" id="CP021377">
    <property type="protein sequence ID" value="ART82289.1"/>
    <property type="molecule type" value="Genomic_DNA"/>
</dbReference>
<reference evidence="2 3" key="1">
    <citation type="journal article" date="2014" name="Int. J. Syst. Evol. Microbiol.">
        <title>Oceanisphaera profunda sp. nov., a marine bacterium isolated from deep-sea sediment, and emended description of the genus Oceanisphaera.</title>
        <authorList>
            <person name="Xu Z."/>
            <person name="Zhang X.Y."/>
            <person name="Su H.N."/>
            <person name="Yu Z.C."/>
            <person name="Liu C."/>
            <person name="Li H."/>
            <person name="Chen X.L."/>
            <person name="Song X.Y."/>
            <person name="Xie B.B."/>
            <person name="Qin Q.L."/>
            <person name="Zhou B.C."/>
            <person name="Shi M."/>
            <person name="Huang Y."/>
            <person name="Zhang Y.Z."/>
        </authorList>
    </citation>
    <scope>NUCLEOTIDE SEQUENCE [LARGE SCALE GENOMIC DNA]</scope>
    <source>
        <strain evidence="2 3">SM1222</strain>
    </source>
</reference>
<evidence type="ECO:0000313" key="3">
    <source>
        <dbReference type="Proteomes" id="UP000243937"/>
    </source>
</evidence>
<evidence type="ECO:0000256" key="1">
    <source>
        <dbReference type="SAM" id="MobiDB-lite"/>
    </source>
</evidence>
<keyword evidence="3" id="KW-1185">Reference proteome</keyword>
<organism evidence="2 3">
    <name type="scientific">Oceanisphaera profunda</name>
    <dbReference type="NCBI Taxonomy" id="1416627"/>
    <lineage>
        <taxon>Bacteria</taxon>
        <taxon>Pseudomonadati</taxon>
        <taxon>Pseudomonadota</taxon>
        <taxon>Gammaproteobacteria</taxon>
        <taxon>Aeromonadales</taxon>
        <taxon>Aeromonadaceae</taxon>
        <taxon>Oceanisphaera</taxon>
    </lineage>
</organism>
<name>A0A1Y0D457_9GAMM</name>
<dbReference type="RefSeq" id="WP_087035558.1">
    <property type="nucleotide sequence ID" value="NZ_CP021377.1"/>
</dbReference>
<evidence type="ECO:0000313" key="2">
    <source>
        <dbReference type="EMBL" id="ART82289.1"/>
    </source>
</evidence>
<feature type="compositionally biased region" description="Basic and acidic residues" evidence="1">
    <location>
        <begin position="17"/>
        <end position="30"/>
    </location>
</feature>
<feature type="region of interest" description="Disordered" evidence="1">
    <location>
        <begin position="1"/>
        <end position="34"/>
    </location>
</feature>
<dbReference type="AlphaFoldDB" id="A0A1Y0D457"/>
<sequence>MKQQARFSKGSGWLNLRHREEEQRRNDDKSSYSSHSLRILLHRLAIILFTADEIASWQTPTNHASTEPSRRI</sequence>
<accession>A0A1Y0D457</accession>
<dbReference type="KEGG" id="opf:CBP31_06320"/>